<dbReference type="AlphaFoldDB" id="A0AAV4SH14"/>
<name>A0AAV4SH14_CAEEX</name>
<evidence type="ECO:0000313" key="1">
    <source>
        <dbReference type="EMBL" id="GIY32066.1"/>
    </source>
</evidence>
<comment type="caution">
    <text evidence="1">The sequence shown here is derived from an EMBL/GenBank/DDBJ whole genome shotgun (WGS) entry which is preliminary data.</text>
</comment>
<dbReference type="Proteomes" id="UP001054945">
    <property type="component" value="Unassembled WGS sequence"/>
</dbReference>
<evidence type="ECO:0000313" key="2">
    <source>
        <dbReference type="Proteomes" id="UP001054945"/>
    </source>
</evidence>
<accession>A0AAV4SH14</accession>
<organism evidence="1 2">
    <name type="scientific">Caerostris extrusa</name>
    <name type="common">Bark spider</name>
    <name type="synonym">Caerostris bankana</name>
    <dbReference type="NCBI Taxonomy" id="172846"/>
    <lineage>
        <taxon>Eukaryota</taxon>
        <taxon>Metazoa</taxon>
        <taxon>Ecdysozoa</taxon>
        <taxon>Arthropoda</taxon>
        <taxon>Chelicerata</taxon>
        <taxon>Arachnida</taxon>
        <taxon>Araneae</taxon>
        <taxon>Araneomorphae</taxon>
        <taxon>Entelegynae</taxon>
        <taxon>Araneoidea</taxon>
        <taxon>Araneidae</taxon>
        <taxon>Caerostris</taxon>
    </lineage>
</organism>
<proteinExistence type="predicted"/>
<keyword evidence="2" id="KW-1185">Reference proteome</keyword>
<gene>
    <name evidence="1" type="ORF">CEXT_98851</name>
</gene>
<reference evidence="1 2" key="1">
    <citation type="submission" date="2021-06" db="EMBL/GenBank/DDBJ databases">
        <title>Caerostris extrusa draft genome.</title>
        <authorList>
            <person name="Kono N."/>
            <person name="Arakawa K."/>
        </authorList>
    </citation>
    <scope>NUCLEOTIDE SEQUENCE [LARGE SCALE GENOMIC DNA]</scope>
</reference>
<sequence>MQDILRTLHSSIITPVLRYFGMSKSGKLPYSCYSWDIVEPKRVSTPWRQEISFVIIEIVFCTIWQVDSSRNLLDVFQMRRLGTPYIKHCNNLSADSLMPK</sequence>
<dbReference type="EMBL" id="BPLR01009449">
    <property type="protein sequence ID" value="GIY32066.1"/>
    <property type="molecule type" value="Genomic_DNA"/>
</dbReference>
<protein>
    <submittedName>
        <fullName evidence="1">Uncharacterized protein</fullName>
    </submittedName>
</protein>